<evidence type="ECO:0000256" key="1">
    <source>
        <dbReference type="ARBA" id="ARBA00004196"/>
    </source>
</evidence>
<keyword evidence="4" id="KW-1015">Disulfide bond</keyword>
<keyword evidence="5" id="KW-0676">Redox-active center</keyword>
<dbReference type="EMBL" id="MKQR01000026">
    <property type="protein sequence ID" value="OLR90731.1"/>
    <property type="molecule type" value="Genomic_DNA"/>
</dbReference>
<keyword evidence="3" id="KW-0735">Signal-anchor</keyword>
<dbReference type="STRING" id="1193682.BJP25_29505"/>
<dbReference type="Proteomes" id="UP000186040">
    <property type="component" value="Unassembled WGS sequence"/>
</dbReference>
<dbReference type="InterPro" id="IPR050553">
    <property type="entry name" value="Thioredoxin_ResA/DsbE_sf"/>
</dbReference>
<dbReference type="Pfam" id="PF00578">
    <property type="entry name" value="AhpC-TSA"/>
    <property type="match status" value="1"/>
</dbReference>
<evidence type="ECO:0000256" key="4">
    <source>
        <dbReference type="ARBA" id="ARBA00023157"/>
    </source>
</evidence>
<evidence type="ECO:0000256" key="5">
    <source>
        <dbReference type="ARBA" id="ARBA00023284"/>
    </source>
</evidence>
<dbReference type="PROSITE" id="PS51257">
    <property type="entry name" value="PROKAR_LIPOPROTEIN"/>
    <property type="match status" value="1"/>
</dbReference>
<name>A0A1Q9LFB5_9PSEU</name>
<evidence type="ECO:0000259" key="7">
    <source>
        <dbReference type="PROSITE" id="PS51352"/>
    </source>
</evidence>
<evidence type="ECO:0000256" key="2">
    <source>
        <dbReference type="ARBA" id="ARBA00022748"/>
    </source>
</evidence>
<keyword evidence="9" id="KW-1185">Reference proteome</keyword>
<protein>
    <submittedName>
        <fullName evidence="8">Alkyl hydroperoxide reductase</fullName>
    </submittedName>
</protein>
<comment type="caution">
    <text evidence="8">The sequence shown here is derived from an EMBL/GenBank/DDBJ whole genome shotgun (WGS) entry which is preliminary data.</text>
</comment>
<evidence type="ECO:0000256" key="3">
    <source>
        <dbReference type="ARBA" id="ARBA00022968"/>
    </source>
</evidence>
<dbReference type="CDD" id="cd02966">
    <property type="entry name" value="TlpA_like_family"/>
    <property type="match status" value="1"/>
</dbReference>
<keyword evidence="3" id="KW-0812">Transmembrane</keyword>
<dbReference type="InterPro" id="IPR017937">
    <property type="entry name" value="Thioredoxin_CS"/>
</dbReference>
<proteinExistence type="predicted"/>
<feature type="chain" id="PRO_5039518741" evidence="6">
    <location>
        <begin position="20"/>
        <end position="191"/>
    </location>
</feature>
<evidence type="ECO:0000313" key="9">
    <source>
        <dbReference type="Proteomes" id="UP000186040"/>
    </source>
</evidence>
<evidence type="ECO:0000313" key="8">
    <source>
        <dbReference type="EMBL" id="OLR90731.1"/>
    </source>
</evidence>
<keyword evidence="6" id="KW-0732">Signal</keyword>
<dbReference type="GO" id="GO:0016209">
    <property type="term" value="F:antioxidant activity"/>
    <property type="evidence" value="ECO:0007669"/>
    <property type="project" value="InterPro"/>
</dbReference>
<comment type="subcellular location">
    <subcellularLocation>
        <location evidence="1">Cell envelope</location>
    </subcellularLocation>
</comment>
<accession>A0A1Q9LFB5</accession>
<dbReference type="AlphaFoldDB" id="A0A1Q9LFB5"/>
<feature type="domain" description="Thioredoxin" evidence="7">
    <location>
        <begin position="44"/>
        <end position="190"/>
    </location>
</feature>
<dbReference type="PROSITE" id="PS00194">
    <property type="entry name" value="THIOREDOXIN_1"/>
    <property type="match status" value="1"/>
</dbReference>
<dbReference type="InterPro" id="IPR013766">
    <property type="entry name" value="Thioredoxin_domain"/>
</dbReference>
<dbReference type="Gene3D" id="3.40.30.10">
    <property type="entry name" value="Glutaredoxin"/>
    <property type="match status" value="1"/>
</dbReference>
<dbReference type="GO" id="GO:0030313">
    <property type="term" value="C:cell envelope"/>
    <property type="evidence" value="ECO:0007669"/>
    <property type="project" value="UniProtKB-SubCell"/>
</dbReference>
<feature type="signal peptide" evidence="6">
    <location>
        <begin position="1"/>
        <end position="19"/>
    </location>
</feature>
<dbReference type="RefSeq" id="WP_075977400.1">
    <property type="nucleotide sequence ID" value="NZ_MKQR01000026.1"/>
</dbReference>
<dbReference type="PROSITE" id="PS51352">
    <property type="entry name" value="THIOREDOXIN_2"/>
    <property type="match status" value="1"/>
</dbReference>
<sequence>MLRKLAAPLALLLALTACSAEKGAVANDTEFVFVSPGGKTDITYAEPDRKPLAQVAGPSLMDPDKQIALSDYRGKVVVLNVWGQWCGPCRTEAPELENVQETYGPKGVQVLGINFRDNDRQAPQDFVTDRRLTYPSIFDPPGRTLLALKGYPRAVVPATFLIDKQGRVAAAYMRDLLASDLTGELDKLVAE</sequence>
<reference evidence="8 9" key="1">
    <citation type="submission" date="2016-10" db="EMBL/GenBank/DDBJ databases">
        <title>The Draft Genome Sequence of Actinokineospora bangkokensis 44EHWT reveals the biosynthetic pathway of antifungal compounds Thailandins with unusual extender unit butylmalonyl-CoA.</title>
        <authorList>
            <person name="Greule A."/>
            <person name="Intra B."/>
            <person name="Flemming S."/>
            <person name="Rommel M.G."/>
            <person name="Panbangred W."/>
            <person name="Bechthold A."/>
        </authorList>
    </citation>
    <scope>NUCLEOTIDE SEQUENCE [LARGE SCALE GENOMIC DNA]</scope>
    <source>
        <strain evidence="8 9">44EHW</strain>
    </source>
</reference>
<keyword evidence="2" id="KW-0201">Cytochrome c-type biogenesis</keyword>
<dbReference type="PANTHER" id="PTHR42852">
    <property type="entry name" value="THIOL:DISULFIDE INTERCHANGE PROTEIN DSBE"/>
    <property type="match status" value="1"/>
</dbReference>
<dbReference type="SUPFAM" id="SSF52833">
    <property type="entry name" value="Thioredoxin-like"/>
    <property type="match status" value="1"/>
</dbReference>
<gene>
    <name evidence="8" type="ORF">BJP25_29505</name>
</gene>
<dbReference type="InterPro" id="IPR000866">
    <property type="entry name" value="AhpC/TSA"/>
</dbReference>
<evidence type="ECO:0000256" key="6">
    <source>
        <dbReference type="SAM" id="SignalP"/>
    </source>
</evidence>
<dbReference type="GO" id="GO:0017004">
    <property type="term" value="P:cytochrome complex assembly"/>
    <property type="evidence" value="ECO:0007669"/>
    <property type="project" value="UniProtKB-KW"/>
</dbReference>
<organism evidence="8 9">
    <name type="scientific">Actinokineospora bangkokensis</name>
    <dbReference type="NCBI Taxonomy" id="1193682"/>
    <lineage>
        <taxon>Bacteria</taxon>
        <taxon>Bacillati</taxon>
        <taxon>Actinomycetota</taxon>
        <taxon>Actinomycetes</taxon>
        <taxon>Pseudonocardiales</taxon>
        <taxon>Pseudonocardiaceae</taxon>
        <taxon>Actinokineospora</taxon>
    </lineage>
</organism>
<dbReference type="InterPro" id="IPR036249">
    <property type="entry name" value="Thioredoxin-like_sf"/>
</dbReference>
<dbReference type="OrthoDB" id="9796554at2"/>
<dbReference type="PANTHER" id="PTHR42852:SF6">
    <property type="entry name" value="THIOL:DISULFIDE INTERCHANGE PROTEIN DSBE"/>
    <property type="match status" value="1"/>
</dbReference>
<dbReference type="GO" id="GO:0016491">
    <property type="term" value="F:oxidoreductase activity"/>
    <property type="evidence" value="ECO:0007669"/>
    <property type="project" value="InterPro"/>
</dbReference>